<accession>A0A8H2K4W8</accession>
<feature type="region of interest" description="Disordered" evidence="1">
    <location>
        <begin position="1"/>
        <end position="41"/>
    </location>
</feature>
<evidence type="ECO:0000256" key="1">
    <source>
        <dbReference type="SAM" id="MobiDB-lite"/>
    </source>
</evidence>
<dbReference type="AlphaFoldDB" id="A0A8H2K4W8"/>
<dbReference type="EMBL" id="VFRA01000001">
    <property type="protein sequence ID" value="TQO20220.1"/>
    <property type="molecule type" value="Genomic_DNA"/>
</dbReference>
<proteinExistence type="predicted"/>
<organism evidence="3 4">
    <name type="scientific">Rhodoglobus vestalii</name>
    <dbReference type="NCBI Taxonomy" id="193384"/>
    <lineage>
        <taxon>Bacteria</taxon>
        <taxon>Bacillati</taxon>
        <taxon>Actinomycetota</taxon>
        <taxon>Actinomycetes</taxon>
        <taxon>Micrococcales</taxon>
        <taxon>Microbacteriaceae</taxon>
        <taxon>Rhodoglobus</taxon>
    </lineage>
</organism>
<feature type="transmembrane region" description="Helical" evidence="2">
    <location>
        <begin position="58"/>
        <end position="80"/>
    </location>
</feature>
<evidence type="ECO:0000256" key="2">
    <source>
        <dbReference type="SAM" id="Phobius"/>
    </source>
</evidence>
<sequence>MSTTPENPPAASEPQQHDLPAESQPAPAEHPDAAGTREPVLRRSLESGNVRIRRAPKFAPFLIVGGGVGAIATFILTMSFPVDPSIGFGVLFGYFSLFGIPAGVALAALVVLIIDRASTKRSKAATVEHETVEPESYSGTLE</sequence>
<keyword evidence="2" id="KW-0472">Membrane</keyword>
<protein>
    <submittedName>
        <fullName evidence="3">Uncharacterized protein</fullName>
    </submittedName>
</protein>
<keyword evidence="2" id="KW-1133">Transmembrane helix</keyword>
<gene>
    <name evidence="3" type="ORF">FB472_1838</name>
</gene>
<keyword evidence="4" id="KW-1185">Reference proteome</keyword>
<feature type="transmembrane region" description="Helical" evidence="2">
    <location>
        <begin position="86"/>
        <end position="114"/>
    </location>
</feature>
<evidence type="ECO:0000313" key="3">
    <source>
        <dbReference type="EMBL" id="TQO20220.1"/>
    </source>
</evidence>
<name>A0A8H2K4W8_9MICO</name>
<dbReference type="Proteomes" id="UP000316560">
    <property type="component" value="Unassembled WGS sequence"/>
</dbReference>
<evidence type="ECO:0000313" key="4">
    <source>
        <dbReference type="Proteomes" id="UP000316560"/>
    </source>
</evidence>
<dbReference type="RefSeq" id="WP_141990599.1">
    <property type="nucleotide sequence ID" value="NZ_VFRA01000001.1"/>
</dbReference>
<dbReference type="OrthoDB" id="5125407at2"/>
<keyword evidence="2" id="KW-0812">Transmembrane</keyword>
<reference evidence="3 4" key="1">
    <citation type="submission" date="2019-06" db="EMBL/GenBank/DDBJ databases">
        <title>Sequencing the genomes of 1000 actinobacteria strains.</title>
        <authorList>
            <person name="Klenk H.-P."/>
        </authorList>
    </citation>
    <scope>NUCLEOTIDE SEQUENCE [LARGE SCALE GENOMIC DNA]</scope>
    <source>
        <strain evidence="3 4">DSM 21947</strain>
    </source>
</reference>
<comment type="caution">
    <text evidence="3">The sequence shown here is derived from an EMBL/GenBank/DDBJ whole genome shotgun (WGS) entry which is preliminary data.</text>
</comment>